<keyword evidence="10" id="KW-0067">ATP-binding</keyword>
<dbReference type="InterPro" id="IPR000014">
    <property type="entry name" value="PAS"/>
</dbReference>
<dbReference type="PRINTS" id="PR00344">
    <property type="entry name" value="BCTRLSENSOR"/>
</dbReference>
<dbReference type="Gene3D" id="3.30.450.40">
    <property type="match status" value="1"/>
</dbReference>
<evidence type="ECO:0000256" key="9">
    <source>
        <dbReference type="ARBA" id="ARBA00022777"/>
    </source>
</evidence>
<keyword evidence="15" id="KW-0131">Cell cycle</keyword>
<feature type="domain" description="PAS" evidence="22">
    <location>
        <begin position="473"/>
        <end position="526"/>
    </location>
</feature>
<dbReference type="InterPro" id="IPR029016">
    <property type="entry name" value="GAF-like_dom_sf"/>
</dbReference>
<feature type="domain" description="Histidine kinase" evidence="20">
    <location>
        <begin position="764"/>
        <end position="985"/>
    </location>
</feature>
<dbReference type="EC" id="2.7.13.3" evidence="3"/>
<dbReference type="GO" id="GO:0005886">
    <property type="term" value="C:plasma membrane"/>
    <property type="evidence" value="ECO:0007669"/>
    <property type="project" value="UniProtKB-SubCell"/>
</dbReference>
<dbReference type="CDD" id="cd00130">
    <property type="entry name" value="PAS"/>
    <property type="match status" value="1"/>
</dbReference>
<dbReference type="Pfam" id="PF02203">
    <property type="entry name" value="TarH"/>
    <property type="match status" value="1"/>
</dbReference>
<dbReference type="InterPro" id="IPR001610">
    <property type="entry name" value="PAC"/>
</dbReference>
<keyword evidence="13 19" id="KW-0472">Membrane</keyword>
<feature type="modified residue" description="Phosphohistidine" evidence="16">
    <location>
        <position position="1335"/>
    </location>
</feature>
<dbReference type="SUPFAM" id="SSF55874">
    <property type="entry name" value="ATPase domain of HSP90 chaperone/DNA topoisomerase II/histidine kinase"/>
    <property type="match status" value="1"/>
</dbReference>
<dbReference type="Pfam" id="PF01627">
    <property type="entry name" value="Hpt"/>
    <property type="match status" value="1"/>
</dbReference>
<dbReference type="RefSeq" id="WP_316410566.1">
    <property type="nucleotide sequence ID" value="NZ_AP027081.1"/>
</dbReference>
<dbReference type="InterPro" id="IPR005467">
    <property type="entry name" value="His_kinase_dom"/>
</dbReference>
<evidence type="ECO:0000256" key="18">
    <source>
        <dbReference type="SAM" id="Coils"/>
    </source>
</evidence>
<feature type="domain" description="Response regulatory" evidence="21">
    <location>
        <begin position="1002"/>
        <end position="1122"/>
    </location>
</feature>
<gene>
    <name evidence="25" type="ORF">METESE_30750</name>
</gene>
<feature type="modified residue" description="4-aspartylphosphate" evidence="17">
    <location>
        <position position="1197"/>
    </location>
</feature>
<feature type="domain" description="PAC" evidence="23">
    <location>
        <begin position="693"/>
        <end position="746"/>
    </location>
</feature>
<feature type="transmembrane region" description="Helical" evidence="19">
    <location>
        <begin position="14"/>
        <end position="34"/>
    </location>
</feature>
<evidence type="ECO:0000256" key="6">
    <source>
        <dbReference type="ARBA" id="ARBA00022679"/>
    </source>
</evidence>
<feature type="domain" description="HPt" evidence="24">
    <location>
        <begin position="1296"/>
        <end position="1391"/>
    </location>
</feature>
<dbReference type="SMART" id="SM00091">
    <property type="entry name" value="PAS"/>
    <property type="match status" value="1"/>
</dbReference>
<dbReference type="SUPFAM" id="SSF52172">
    <property type="entry name" value="CheY-like"/>
    <property type="match status" value="2"/>
</dbReference>
<evidence type="ECO:0000256" key="19">
    <source>
        <dbReference type="SAM" id="Phobius"/>
    </source>
</evidence>
<dbReference type="Pfam" id="PF02518">
    <property type="entry name" value="HATPase_c"/>
    <property type="match status" value="1"/>
</dbReference>
<keyword evidence="8" id="KW-0547">Nucleotide-binding</keyword>
<dbReference type="SUPFAM" id="SSF55785">
    <property type="entry name" value="PYP-like sensor domain (PAS domain)"/>
    <property type="match status" value="2"/>
</dbReference>
<dbReference type="InterPro" id="IPR036641">
    <property type="entry name" value="HPT_dom_sf"/>
</dbReference>
<keyword evidence="26" id="KW-1185">Reference proteome</keyword>
<dbReference type="PROSITE" id="PS50112">
    <property type="entry name" value="PAS"/>
    <property type="match status" value="1"/>
</dbReference>
<dbReference type="Pfam" id="PF00989">
    <property type="entry name" value="PAS"/>
    <property type="match status" value="1"/>
</dbReference>
<evidence type="ECO:0000256" key="11">
    <source>
        <dbReference type="ARBA" id="ARBA00022989"/>
    </source>
</evidence>
<dbReference type="InterPro" id="IPR003661">
    <property type="entry name" value="HisK_dim/P_dom"/>
</dbReference>
<feature type="modified residue" description="4-aspartylphosphate" evidence="17">
    <location>
        <position position="1055"/>
    </location>
</feature>
<keyword evidence="11 19" id="KW-1133">Transmembrane helix</keyword>
<evidence type="ECO:0000256" key="4">
    <source>
        <dbReference type="ARBA" id="ARBA00022475"/>
    </source>
</evidence>
<evidence type="ECO:0000313" key="25">
    <source>
        <dbReference type="EMBL" id="BDU78117.1"/>
    </source>
</evidence>
<evidence type="ECO:0000313" key="26">
    <source>
        <dbReference type="Proteomes" id="UP001228113"/>
    </source>
</evidence>
<sequence length="1470" mass="158337">MWRPYTNLSIRTKVAMALLPMVVLVVLATLHASVQMRRVERRYTELAAHQGQAQIALARANQRLYRFGMSLYRGASGGDEAGLRQAEADMEDAYREFHGFMNEAMAAVPDRAARIAKAHDQADEIMTGIRPLLARAAQGDRGALRDLQAPRHANRLETARALTTAQVDELKLEASGLRRDYARRTDRTVLVTWIVIALGLLGSSLATFLVARQEVVEVMLSLRRSILAMAEGRNEEPIDRLDQANETGEMARALAGLQRTAQDQEIQAWVKAQAGRLIERLQAARDFEAFTAELMAWISARIPILYGALYVAEDDGPAYVRAGGYALADPAHGRSFRKGEGLVGQAAADGRPLFLDTGADQDLEIQAGLGRLQVRCLVILPMLDQETVAGVLELALRDPLGRRQRALLDEALPVLAANVLILAGNLRTRRLLEATRIQAETLAVSETQLKARKEELEAANERMETQALRLAEAEERSRLILASVDEGIVGLDMDGRISFINSAGCRMLGYGPEELTGRRLHAELHHSHEDGSPYPVEACPMYLTALDGQPRLVSDEVMWRKDGTAVPVEYATTPVLKDGGSVGSVVAFRDIGARKAAERAALTAQEEVRKAKLLAEAALDLSRSGYWEQDCADPDHYVNSDRNTQIHGLAPRPGRRYHLANDWLAGVRAVDPAAADAAAAHFARVLEGAEPAYDVTYPFLRPSDGQVVWIRAKGTLQRDPDGSPRSFFGVAQDITEIKKAELEILEAKRLAEAASQAKAEFLANMSHEIRTPMNAIIGMAHLALRTGQDPRQKDYLRKIQQSGQHLLGIINDILDFSKIEAGKLSVEATEVRLDKVLENVATLISQKTQAKGLELVLDVARDVPGDLVGDPLRLGQILVNYANNAVKFTESGEIDIRVRVQEDLGAEVVLRFEVRDTGIGLTEEQQGRLFQSFQQADSSTTRRYGGTGLGLAISRRLAELMGGTVGVESEPGRGSTFWFTARLGRGQARRPLLPRPDLRGRRVLVADDNDSARQVLVDLLGAMGFRPEAVGSGAEAVAAVQGAPGTEPFEAVFLDWRMPGLDGLEAGRAIQALPLAPRPHLVMVTAYGREEVLAGAEAAGFDDILIKPVSPSMLFDAVMRAFHAGGADEQAEARGPAPAAVAGLEGVRVLLAEDNAFNQQVATELLAEAGAEVEVAPDGAAAVEMALAGAYDAVLMDMQMPVMDGLAATRRLREAGFALPIIAMTANVMQADRDRCAEAGMDDYVAKPIDPDELFAALARRVRRQAPPPAPAAPAGDLPAVPGLDAALGLKRMRGRRDLYLEMLRVFCEGQGGDAQAIREALARGDAAAAQRVAHTLKGVAGNIGAAGLQAAAETVEARLRDGLPARRELATLETGLAALIAALRPLLPAPAPADPAPGDLVARLRQLLADNDPEAEELAAAHPEPLKAALGDRAEAVLAAVRAFAFDQALALLPDGEPGARPDPGRGTP</sequence>
<feature type="transmembrane region" description="Helical" evidence="19">
    <location>
        <begin position="188"/>
        <end position="211"/>
    </location>
</feature>
<keyword evidence="9" id="KW-0418">Kinase</keyword>
<evidence type="ECO:0000256" key="8">
    <source>
        <dbReference type="ARBA" id="ARBA00022741"/>
    </source>
</evidence>
<dbReference type="InterPro" id="IPR003018">
    <property type="entry name" value="GAF"/>
</dbReference>
<dbReference type="Pfam" id="PF00512">
    <property type="entry name" value="HisKA"/>
    <property type="match status" value="1"/>
</dbReference>
<dbReference type="CDD" id="cd16922">
    <property type="entry name" value="HATPase_EvgS-ArcB-TorS-like"/>
    <property type="match status" value="1"/>
</dbReference>
<dbReference type="FunFam" id="3.30.565.10:FF:000010">
    <property type="entry name" value="Sensor histidine kinase RcsC"/>
    <property type="match status" value="1"/>
</dbReference>
<dbReference type="InterPro" id="IPR003594">
    <property type="entry name" value="HATPase_dom"/>
</dbReference>
<dbReference type="InterPro" id="IPR035965">
    <property type="entry name" value="PAS-like_dom_sf"/>
</dbReference>
<dbReference type="PANTHER" id="PTHR45339">
    <property type="entry name" value="HYBRID SIGNAL TRANSDUCTION HISTIDINE KINASE J"/>
    <property type="match status" value="1"/>
</dbReference>
<dbReference type="InterPro" id="IPR004358">
    <property type="entry name" value="Sig_transdc_His_kin-like_C"/>
</dbReference>
<keyword evidence="6" id="KW-0808">Transferase</keyword>
<evidence type="ECO:0000256" key="15">
    <source>
        <dbReference type="ARBA" id="ARBA00023306"/>
    </source>
</evidence>
<dbReference type="PANTHER" id="PTHR45339:SF1">
    <property type="entry name" value="HYBRID SIGNAL TRANSDUCTION HISTIDINE KINASE J"/>
    <property type="match status" value="1"/>
</dbReference>
<evidence type="ECO:0000256" key="14">
    <source>
        <dbReference type="ARBA" id="ARBA00023224"/>
    </source>
</evidence>
<keyword evidence="14" id="KW-0807">Transducer</keyword>
<dbReference type="InterPro" id="IPR001789">
    <property type="entry name" value="Sig_transdc_resp-reg_receiver"/>
</dbReference>
<keyword evidence="18" id="KW-0175">Coiled coil</keyword>
<organism evidence="25 26">
    <name type="scientific">Mesoterricola sediminis</name>
    <dbReference type="NCBI Taxonomy" id="2927980"/>
    <lineage>
        <taxon>Bacteria</taxon>
        <taxon>Pseudomonadati</taxon>
        <taxon>Acidobacteriota</taxon>
        <taxon>Holophagae</taxon>
        <taxon>Holophagales</taxon>
        <taxon>Holophagaceae</taxon>
        <taxon>Mesoterricola</taxon>
    </lineage>
</organism>
<dbReference type="Gene3D" id="3.30.450.20">
    <property type="entry name" value="PAS domain"/>
    <property type="match status" value="2"/>
</dbReference>
<protein>
    <recommendedName>
        <fullName evidence="3">histidine kinase</fullName>
        <ecNumber evidence="3">2.7.13.3</ecNumber>
    </recommendedName>
</protein>
<dbReference type="GO" id="GO:0000155">
    <property type="term" value="F:phosphorelay sensor kinase activity"/>
    <property type="evidence" value="ECO:0007669"/>
    <property type="project" value="InterPro"/>
</dbReference>
<dbReference type="Gene3D" id="3.40.50.2300">
    <property type="match status" value="2"/>
</dbReference>
<evidence type="ECO:0000259" key="24">
    <source>
        <dbReference type="PROSITE" id="PS50894"/>
    </source>
</evidence>
<keyword evidence="5 17" id="KW-0597">Phosphoprotein</keyword>
<dbReference type="NCBIfam" id="TIGR00229">
    <property type="entry name" value="sensory_box"/>
    <property type="match status" value="2"/>
</dbReference>
<dbReference type="Pfam" id="PF00072">
    <property type="entry name" value="Response_reg"/>
    <property type="match status" value="2"/>
</dbReference>
<evidence type="ECO:0000256" key="5">
    <source>
        <dbReference type="ARBA" id="ARBA00022553"/>
    </source>
</evidence>
<evidence type="ECO:0000259" key="22">
    <source>
        <dbReference type="PROSITE" id="PS50112"/>
    </source>
</evidence>
<evidence type="ECO:0000259" key="21">
    <source>
        <dbReference type="PROSITE" id="PS50110"/>
    </source>
</evidence>
<dbReference type="GO" id="GO:0006355">
    <property type="term" value="P:regulation of DNA-templated transcription"/>
    <property type="evidence" value="ECO:0007669"/>
    <property type="project" value="InterPro"/>
</dbReference>
<evidence type="ECO:0000256" key="16">
    <source>
        <dbReference type="PROSITE-ProRule" id="PRU00110"/>
    </source>
</evidence>
<dbReference type="InterPro" id="IPR036097">
    <property type="entry name" value="HisK_dim/P_sf"/>
</dbReference>
<evidence type="ECO:0000256" key="12">
    <source>
        <dbReference type="ARBA" id="ARBA00023012"/>
    </source>
</evidence>
<keyword evidence="7 19" id="KW-0812">Transmembrane</keyword>
<evidence type="ECO:0000256" key="1">
    <source>
        <dbReference type="ARBA" id="ARBA00000085"/>
    </source>
</evidence>
<dbReference type="SMART" id="SM00448">
    <property type="entry name" value="REC"/>
    <property type="match status" value="2"/>
</dbReference>
<dbReference type="GO" id="GO:0006935">
    <property type="term" value="P:chemotaxis"/>
    <property type="evidence" value="ECO:0007669"/>
    <property type="project" value="InterPro"/>
</dbReference>
<dbReference type="SMART" id="SM00387">
    <property type="entry name" value="HATPase_c"/>
    <property type="match status" value="1"/>
</dbReference>
<accession>A0AA48GUZ7</accession>
<dbReference type="Proteomes" id="UP001228113">
    <property type="component" value="Chromosome"/>
</dbReference>
<comment type="subcellular location">
    <subcellularLocation>
        <location evidence="2">Cell membrane</location>
        <topology evidence="2">Multi-pass membrane protein</topology>
    </subcellularLocation>
</comment>
<dbReference type="Gene3D" id="1.10.287.130">
    <property type="match status" value="1"/>
</dbReference>
<dbReference type="InterPro" id="IPR003122">
    <property type="entry name" value="Tar_rcpt_lig-bd"/>
</dbReference>
<dbReference type="Gene3D" id="3.30.565.10">
    <property type="entry name" value="Histidine kinase-like ATPase, C-terminal domain"/>
    <property type="match status" value="1"/>
</dbReference>
<dbReference type="InterPro" id="IPR011006">
    <property type="entry name" value="CheY-like_superfamily"/>
</dbReference>
<evidence type="ECO:0000256" key="3">
    <source>
        <dbReference type="ARBA" id="ARBA00012438"/>
    </source>
</evidence>
<dbReference type="PROSITE" id="PS50113">
    <property type="entry name" value="PAC"/>
    <property type="match status" value="1"/>
</dbReference>
<evidence type="ECO:0000256" key="2">
    <source>
        <dbReference type="ARBA" id="ARBA00004651"/>
    </source>
</evidence>
<dbReference type="Pfam" id="PF13185">
    <property type="entry name" value="GAF_2"/>
    <property type="match status" value="1"/>
</dbReference>
<keyword evidence="12" id="KW-0902">Two-component regulatory system</keyword>
<reference evidence="25" key="1">
    <citation type="journal article" date="2023" name="Int. J. Syst. Evol. Microbiol.">
        <title>Mesoterricola silvestris gen. nov., sp. nov., Mesoterricola sediminis sp. nov., Geothrix oryzae sp. nov., Geothrix edaphica sp. nov., Geothrix rubra sp. nov., and Geothrix limicola sp. nov., six novel members of Acidobacteriota isolated from soils.</title>
        <authorList>
            <person name="Itoh H."/>
            <person name="Sugisawa Y."/>
            <person name="Mise K."/>
            <person name="Xu Z."/>
            <person name="Kuniyasu M."/>
            <person name="Ushijima N."/>
            <person name="Kawano K."/>
            <person name="Kobayashi E."/>
            <person name="Shiratori Y."/>
            <person name="Masuda Y."/>
            <person name="Senoo K."/>
        </authorList>
    </citation>
    <scope>NUCLEOTIDE SEQUENCE</scope>
    <source>
        <strain evidence="25">W786</strain>
    </source>
</reference>
<evidence type="ECO:0000256" key="17">
    <source>
        <dbReference type="PROSITE-ProRule" id="PRU00169"/>
    </source>
</evidence>
<dbReference type="SUPFAM" id="SSF47384">
    <property type="entry name" value="Homodimeric domain of signal transducing histidine kinase"/>
    <property type="match status" value="1"/>
</dbReference>
<comment type="catalytic activity">
    <reaction evidence="1">
        <text>ATP + protein L-histidine = ADP + protein N-phospho-L-histidine.</text>
        <dbReference type="EC" id="2.7.13.3"/>
    </reaction>
</comment>
<evidence type="ECO:0000259" key="23">
    <source>
        <dbReference type="PROSITE" id="PS50113"/>
    </source>
</evidence>
<dbReference type="InterPro" id="IPR036890">
    <property type="entry name" value="HATPase_C_sf"/>
</dbReference>
<dbReference type="PROSITE" id="PS50109">
    <property type="entry name" value="HIS_KIN"/>
    <property type="match status" value="1"/>
</dbReference>
<dbReference type="SUPFAM" id="SSF55781">
    <property type="entry name" value="GAF domain-like"/>
    <property type="match status" value="1"/>
</dbReference>
<dbReference type="KEGG" id="msea:METESE_30750"/>
<dbReference type="SMART" id="SM00388">
    <property type="entry name" value="HisKA"/>
    <property type="match status" value="1"/>
</dbReference>
<proteinExistence type="predicted"/>
<dbReference type="SUPFAM" id="SSF47226">
    <property type="entry name" value="Histidine-containing phosphotransfer domain, HPT domain"/>
    <property type="match status" value="1"/>
</dbReference>
<dbReference type="InterPro" id="IPR008207">
    <property type="entry name" value="Sig_transdc_His_kin_Hpt_dom"/>
</dbReference>
<feature type="domain" description="Response regulatory" evidence="21">
    <location>
        <begin position="1148"/>
        <end position="1262"/>
    </location>
</feature>
<dbReference type="Gene3D" id="1.20.120.160">
    <property type="entry name" value="HPT domain"/>
    <property type="match status" value="1"/>
</dbReference>
<evidence type="ECO:0000256" key="13">
    <source>
        <dbReference type="ARBA" id="ARBA00023136"/>
    </source>
</evidence>
<dbReference type="InterPro" id="IPR000700">
    <property type="entry name" value="PAS-assoc_C"/>
</dbReference>
<name>A0AA48GUZ7_9BACT</name>
<dbReference type="CDD" id="cd00082">
    <property type="entry name" value="HisKA"/>
    <property type="match status" value="1"/>
</dbReference>
<evidence type="ECO:0000259" key="20">
    <source>
        <dbReference type="PROSITE" id="PS50109"/>
    </source>
</evidence>
<feature type="coiled-coil region" evidence="18">
    <location>
        <begin position="442"/>
        <end position="476"/>
    </location>
</feature>
<dbReference type="PROSITE" id="PS50894">
    <property type="entry name" value="HPT"/>
    <property type="match status" value="1"/>
</dbReference>
<dbReference type="InterPro" id="IPR013767">
    <property type="entry name" value="PAS_fold"/>
</dbReference>
<evidence type="ECO:0000256" key="7">
    <source>
        <dbReference type="ARBA" id="ARBA00022692"/>
    </source>
</evidence>
<dbReference type="SMART" id="SM00086">
    <property type="entry name" value="PAC"/>
    <property type="match status" value="2"/>
</dbReference>
<dbReference type="SMART" id="SM00073">
    <property type="entry name" value="HPT"/>
    <property type="match status" value="1"/>
</dbReference>
<dbReference type="FunFam" id="1.10.287.130:FF:000038">
    <property type="entry name" value="Sensory transduction histidine kinase"/>
    <property type="match status" value="1"/>
</dbReference>
<dbReference type="CDD" id="cd17546">
    <property type="entry name" value="REC_hyHK_CKI1_RcsC-like"/>
    <property type="match status" value="2"/>
</dbReference>
<dbReference type="EMBL" id="AP027081">
    <property type="protein sequence ID" value="BDU78117.1"/>
    <property type="molecule type" value="Genomic_DNA"/>
</dbReference>
<keyword evidence="4" id="KW-1003">Cell membrane</keyword>
<evidence type="ECO:0000256" key="10">
    <source>
        <dbReference type="ARBA" id="ARBA00022840"/>
    </source>
</evidence>
<dbReference type="PROSITE" id="PS50110">
    <property type="entry name" value="RESPONSE_REGULATORY"/>
    <property type="match status" value="2"/>
</dbReference>
<dbReference type="GO" id="GO:0005524">
    <property type="term" value="F:ATP binding"/>
    <property type="evidence" value="ECO:0007669"/>
    <property type="project" value="UniProtKB-KW"/>
</dbReference>